<proteinExistence type="predicted"/>
<protein>
    <submittedName>
        <fullName evidence="1">Uncharacterized protein</fullName>
    </submittedName>
</protein>
<reference evidence="1 2" key="1">
    <citation type="submission" date="2019-01" db="EMBL/GenBank/DDBJ databases">
        <authorList>
            <person name="Yuan Y."/>
            <person name="Xu Y."/>
        </authorList>
    </citation>
    <scope>NUCLEOTIDE SEQUENCE [LARGE SCALE GENOMIC DNA]</scope>
</reference>
<dbReference type="Proteomes" id="UP000291908">
    <property type="component" value="Genome"/>
</dbReference>
<sequence length="79" mass="8758">MKENGISFVIKYPEGDVFAAPRPLPTGTGIQRTGICAEAFGFKTRHRAEAFCEGNVDNFPDLDNVQIIRIIEHNPLDVV</sequence>
<name>A0A481S1Z5_9CAUD</name>
<organism evidence="1 2">
    <name type="scientific">Acinetobacter phage vB_AbaS_D0</name>
    <dbReference type="NCBI Taxonomy" id="2510492"/>
    <lineage>
        <taxon>Viruses</taxon>
        <taxon>Duplodnaviria</taxon>
        <taxon>Heunggongvirae</taxon>
        <taxon>Uroviricota</taxon>
        <taxon>Caudoviricetes</taxon>
        <taxon>Lokivirus</taxon>
        <taxon>Lokivirus IMEAB3</taxon>
    </lineage>
</organism>
<evidence type="ECO:0000313" key="2">
    <source>
        <dbReference type="Proteomes" id="UP000291908"/>
    </source>
</evidence>
<gene>
    <name evidence="1" type="ORF">vBAbaSD0_19</name>
</gene>
<dbReference type="EMBL" id="MK411820">
    <property type="protein sequence ID" value="QBG78713.1"/>
    <property type="molecule type" value="Genomic_DNA"/>
</dbReference>
<accession>A0A481S1Z5</accession>
<evidence type="ECO:0000313" key="1">
    <source>
        <dbReference type="EMBL" id="QBG78713.1"/>
    </source>
</evidence>